<evidence type="ECO:0000256" key="1">
    <source>
        <dbReference type="ARBA" id="ARBA00022694"/>
    </source>
</evidence>
<dbReference type="InterPro" id="IPR020568">
    <property type="entry name" value="Ribosomal_Su5_D2-typ_SF"/>
</dbReference>
<evidence type="ECO:0000256" key="3">
    <source>
        <dbReference type="ARBA" id="ARBA00022759"/>
    </source>
</evidence>
<keyword evidence="5" id="KW-0694">RNA-binding</keyword>
<dbReference type="KEGG" id="npy:NPRO_04570"/>
<reference evidence="6" key="1">
    <citation type="journal article" name="DNA Res.">
        <title>The physiological potential of anammox bacteria as revealed by their core genome structure.</title>
        <authorList>
            <person name="Okubo T."/>
            <person name="Toyoda A."/>
            <person name="Fukuhara K."/>
            <person name="Uchiyama I."/>
            <person name="Harigaya Y."/>
            <person name="Kuroiwa M."/>
            <person name="Suzuki T."/>
            <person name="Murakami Y."/>
            <person name="Suwa Y."/>
            <person name="Takami H."/>
        </authorList>
    </citation>
    <scope>NUCLEOTIDE SEQUENCE</scope>
    <source>
        <strain evidence="6">317325-2</strain>
    </source>
</reference>
<dbReference type="AlphaFoldDB" id="A0A809RT13"/>
<dbReference type="GO" id="GO:0042781">
    <property type="term" value="F:3'-tRNA processing endoribonuclease activity"/>
    <property type="evidence" value="ECO:0007669"/>
    <property type="project" value="TreeGrafter"/>
</dbReference>
<dbReference type="GO" id="GO:0000049">
    <property type="term" value="F:tRNA binding"/>
    <property type="evidence" value="ECO:0007669"/>
    <property type="project" value="InterPro"/>
</dbReference>
<dbReference type="PANTHER" id="PTHR33992">
    <property type="entry name" value="RIBONUCLEASE P PROTEIN COMPONENT"/>
    <property type="match status" value="1"/>
</dbReference>
<protein>
    <submittedName>
        <fullName evidence="6">Ribonuclease P protein component</fullName>
    </submittedName>
</protein>
<evidence type="ECO:0000313" key="7">
    <source>
        <dbReference type="Proteomes" id="UP000662873"/>
    </source>
</evidence>
<keyword evidence="2" id="KW-0540">Nuclease</keyword>
<dbReference type="GO" id="GO:0030677">
    <property type="term" value="C:ribonuclease P complex"/>
    <property type="evidence" value="ECO:0007669"/>
    <property type="project" value="TreeGrafter"/>
</dbReference>
<evidence type="ECO:0000256" key="2">
    <source>
        <dbReference type="ARBA" id="ARBA00022722"/>
    </source>
</evidence>
<keyword evidence="4" id="KW-0378">Hydrolase</keyword>
<dbReference type="Gene3D" id="3.30.230.10">
    <property type="match status" value="1"/>
</dbReference>
<dbReference type="PANTHER" id="PTHR33992:SF1">
    <property type="entry name" value="RIBONUCLEASE P PROTEIN COMPONENT"/>
    <property type="match status" value="1"/>
</dbReference>
<evidence type="ECO:0000256" key="5">
    <source>
        <dbReference type="ARBA" id="ARBA00022884"/>
    </source>
</evidence>
<evidence type="ECO:0000313" key="6">
    <source>
        <dbReference type="EMBL" id="BBO22862.1"/>
    </source>
</evidence>
<dbReference type="GO" id="GO:0004526">
    <property type="term" value="F:ribonuclease P activity"/>
    <property type="evidence" value="ECO:0007669"/>
    <property type="project" value="InterPro"/>
</dbReference>
<dbReference type="InterPro" id="IPR014721">
    <property type="entry name" value="Ribsml_uS5_D2-typ_fold_subgr"/>
</dbReference>
<dbReference type="SUPFAM" id="SSF54211">
    <property type="entry name" value="Ribosomal protein S5 domain 2-like"/>
    <property type="match status" value="1"/>
</dbReference>
<dbReference type="EMBL" id="AP021858">
    <property type="protein sequence ID" value="BBO22862.1"/>
    <property type="molecule type" value="Genomic_DNA"/>
</dbReference>
<sequence length="73" mass="8284">MGFAVSRKVGSIARRNRVRRRLAAAVRECAEPPDRELDIVVGARPEAADADFFEIVADLKQALTKMRERWESE</sequence>
<keyword evidence="3" id="KW-0255">Endonuclease</keyword>
<dbReference type="InterPro" id="IPR000100">
    <property type="entry name" value="RNase_P"/>
</dbReference>
<gene>
    <name evidence="6" type="ORF">NPRO_04570</name>
</gene>
<evidence type="ECO:0000256" key="4">
    <source>
        <dbReference type="ARBA" id="ARBA00022801"/>
    </source>
</evidence>
<organism evidence="6 7">
    <name type="scientific">Candidatus Nitrosymbiomonas proteolyticus</name>
    <dbReference type="NCBI Taxonomy" id="2608984"/>
    <lineage>
        <taxon>Bacteria</taxon>
        <taxon>Bacillati</taxon>
        <taxon>Armatimonadota</taxon>
        <taxon>Armatimonadota incertae sedis</taxon>
        <taxon>Candidatus Nitrosymbiomonas</taxon>
    </lineage>
</organism>
<accession>A0A809RT13</accession>
<dbReference type="Pfam" id="PF00825">
    <property type="entry name" value="Ribonuclease_P"/>
    <property type="match status" value="1"/>
</dbReference>
<proteinExistence type="predicted"/>
<keyword evidence="1" id="KW-0819">tRNA processing</keyword>
<name>A0A809RT13_9BACT</name>
<dbReference type="Proteomes" id="UP000662873">
    <property type="component" value="Chromosome"/>
</dbReference>